<feature type="domain" description="Protein kinase" evidence="1">
    <location>
        <begin position="1"/>
        <end position="175"/>
    </location>
</feature>
<dbReference type="GO" id="GO:0005524">
    <property type="term" value="F:ATP binding"/>
    <property type="evidence" value="ECO:0007669"/>
    <property type="project" value="InterPro"/>
</dbReference>
<dbReference type="InterPro" id="IPR008271">
    <property type="entry name" value="Ser/Thr_kinase_AS"/>
</dbReference>
<evidence type="ECO:0000313" key="3">
    <source>
        <dbReference type="Proteomes" id="UP000314294"/>
    </source>
</evidence>
<sequence length="175" mass="19557">MMRLGSSPHVILVRGVFRGQMPHSSHDQLGVVMDFMERGSLATLQDRLHEAPHWPLVFRLAHQVALGVNFLHSLSPALLHLDLKPGNVLLDNDLNAKIADFGLSRIYHSVSRCSRVVGEEGGGTTSYMPPEAFDLAYKPDRAYDIYRYTKSVLFCPPWRGIVLCSLLKVSSLFTP</sequence>
<dbReference type="AlphaFoldDB" id="A0A4Z2GIU4"/>
<dbReference type="SUPFAM" id="SSF56112">
    <property type="entry name" value="Protein kinase-like (PK-like)"/>
    <property type="match status" value="1"/>
</dbReference>
<reference evidence="2 3" key="1">
    <citation type="submission" date="2019-03" db="EMBL/GenBank/DDBJ databases">
        <title>First draft genome of Liparis tanakae, snailfish: a comprehensive survey of snailfish specific genes.</title>
        <authorList>
            <person name="Kim W."/>
            <person name="Song I."/>
            <person name="Jeong J.-H."/>
            <person name="Kim D."/>
            <person name="Kim S."/>
            <person name="Ryu S."/>
            <person name="Song J.Y."/>
            <person name="Lee S.K."/>
        </authorList>
    </citation>
    <scope>NUCLEOTIDE SEQUENCE [LARGE SCALE GENOMIC DNA]</scope>
    <source>
        <tissue evidence="2">Muscle</tissue>
    </source>
</reference>
<dbReference type="InterPro" id="IPR011009">
    <property type="entry name" value="Kinase-like_dom_sf"/>
</dbReference>
<dbReference type="PANTHER" id="PTHR44329">
    <property type="entry name" value="SERINE/THREONINE-PROTEIN KINASE TNNI3K-RELATED"/>
    <property type="match status" value="1"/>
</dbReference>
<name>A0A4Z2GIU4_9TELE</name>
<organism evidence="2 3">
    <name type="scientific">Liparis tanakae</name>
    <name type="common">Tanaka's snailfish</name>
    <dbReference type="NCBI Taxonomy" id="230148"/>
    <lineage>
        <taxon>Eukaryota</taxon>
        <taxon>Metazoa</taxon>
        <taxon>Chordata</taxon>
        <taxon>Craniata</taxon>
        <taxon>Vertebrata</taxon>
        <taxon>Euteleostomi</taxon>
        <taxon>Actinopterygii</taxon>
        <taxon>Neopterygii</taxon>
        <taxon>Teleostei</taxon>
        <taxon>Neoteleostei</taxon>
        <taxon>Acanthomorphata</taxon>
        <taxon>Eupercaria</taxon>
        <taxon>Perciformes</taxon>
        <taxon>Cottioidei</taxon>
        <taxon>Cottales</taxon>
        <taxon>Liparidae</taxon>
        <taxon>Liparis</taxon>
    </lineage>
</organism>
<dbReference type="SMART" id="SM00220">
    <property type="entry name" value="S_TKc"/>
    <property type="match status" value="1"/>
</dbReference>
<dbReference type="PROSITE" id="PS00108">
    <property type="entry name" value="PROTEIN_KINASE_ST"/>
    <property type="match status" value="1"/>
</dbReference>
<dbReference type="Gene3D" id="1.10.510.10">
    <property type="entry name" value="Transferase(Phosphotransferase) domain 1"/>
    <property type="match status" value="1"/>
</dbReference>
<keyword evidence="2" id="KW-0808">Transferase</keyword>
<dbReference type="EMBL" id="SRLO01000517">
    <property type="protein sequence ID" value="TNN53407.1"/>
    <property type="molecule type" value="Genomic_DNA"/>
</dbReference>
<evidence type="ECO:0000259" key="1">
    <source>
        <dbReference type="PROSITE" id="PS50011"/>
    </source>
</evidence>
<dbReference type="OrthoDB" id="4062651at2759"/>
<dbReference type="PANTHER" id="PTHR44329:SF297">
    <property type="entry name" value="RECEPTOR-INTERACTING SERINE_THREONINE-PROTEIN KINASE 3"/>
    <property type="match status" value="1"/>
</dbReference>
<comment type="caution">
    <text evidence="2">The sequence shown here is derived from an EMBL/GenBank/DDBJ whole genome shotgun (WGS) entry which is preliminary data.</text>
</comment>
<evidence type="ECO:0000313" key="2">
    <source>
        <dbReference type="EMBL" id="TNN53407.1"/>
    </source>
</evidence>
<dbReference type="InterPro" id="IPR051681">
    <property type="entry name" value="Ser/Thr_Kinases-Pseudokinases"/>
</dbReference>
<keyword evidence="2" id="KW-0418">Kinase</keyword>
<dbReference type="Proteomes" id="UP000314294">
    <property type="component" value="Unassembled WGS sequence"/>
</dbReference>
<proteinExistence type="predicted"/>
<dbReference type="InterPro" id="IPR000719">
    <property type="entry name" value="Prot_kinase_dom"/>
</dbReference>
<dbReference type="Pfam" id="PF00069">
    <property type="entry name" value="Pkinase"/>
    <property type="match status" value="1"/>
</dbReference>
<protein>
    <submittedName>
        <fullName evidence="2">Receptor-interacting serine/threonine-protein kinase 2</fullName>
    </submittedName>
</protein>
<dbReference type="PROSITE" id="PS50011">
    <property type="entry name" value="PROTEIN_KINASE_DOM"/>
    <property type="match status" value="1"/>
</dbReference>
<accession>A0A4Z2GIU4</accession>
<dbReference type="GO" id="GO:0004706">
    <property type="term" value="F:JUN kinase kinase kinase activity"/>
    <property type="evidence" value="ECO:0007669"/>
    <property type="project" value="TreeGrafter"/>
</dbReference>
<keyword evidence="2" id="KW-0675">Receptor</keyword>
<keyword evidence="3" id="KW-1185">Reference proteome</keyword>
<gene>
    <name evidence="2" type="primary">Ripk2_0</name>
    <name evidence="2" type="ORF">EYF80_036394</name>
</gene>